<reference evidence="1 2" key="1">
    <citation type="journal article" date="2014" name="PLoS Genet.">
        <title>Analysis of the Phlebiopsis gigantea genome, transcriptome and secretome provides insight into its pioneer colonization strategies of wood.</title>
        <authorList>
            <person name="Hori C."/>
            <person name="Ishida T."/>
            <person name="Igarashi K."/>
            <person name="Samejima M."/>
            <person name="Suzuki H."/>
            <person name="Master E."/>
            <person name="Ferreira P."/>
            <person name="Ruiz-Duenas F.J."/>
            <person name="Held B."/>
            <person name="Canessa P."/>
            <person name="Larrondo L.F."/>
            <person name="Schmoll M."/>
            <person name="Druzhinina I.S."/>
            <person name="Kubicek C.P."/>
            <person name="Gaskell J.A."/>
            <person name="Kersten P."/>
            <person name="St John F."/>
            <person name="Glasner J."/>
            <person name="Sabat G."/>
            <person name="Splinter BonDurant S."/>
            <person name="Syed K."/>
            <person name="Yadav J."/>
            <person name="Mgbeahuruike A.C."/>
            <person name="Kovalchuk A."/>
            <person name="Asiegbu F.O."/>
            <person name="Lackner G."/>
            <person name="Hoffmeister D."/>
            <person name="Rencoret J."/>
            <person name="Gutierrez A."/>
            <person name="Sun H."/>
            <person name="Lindquist E."/>
            <person name="Barry K."/>
            <person name="Riley R."/>
            <person name="Grigoriev I.V."/>
            <person name="Henrissat B."/>
            <person name="Kues U."/>
            <person name="Berka R.M."/>
            <person name="Martinez A.T."/>
            <person name="Covert S.F."/>
            <person name="Blanchette R.A."/>
            <person name="Cullen D."/>
        </authorList>
    </citation>
    <scope>NUCLEOTIDE SEQUENCE [LARGE SCALE GENOMIC DNA]</scope>
    <source>
        <strain evidence="1 2">11061_1 CR5-6</strain>
    </source>
</reference>
<evidence type="ECO:0000313" key="1">
    <source>
        <dbReference type="EMBL" id="KIP02874.1"/>
    </source>
</evidence>
<dbReference type="STRING" id="745531.A0A0C3NE50"/>
<dbReference type="Proteomes" id="UP000053257">
    <property type="component" value="Unassembled WGS sequence"/>
</dbReference>
<dbReference type="PANTHER" id="PTHR33481:SF1">
    <property type="entry name" value="ENDONUCLEASE_EXONUCLEASE_PHOSPHATASE DOMAIN-CONTAINING PROTEIN-RELATED"/>
    <property type="match status" value="1"/>
</dbReference>
<dbReference type="HOGENOM" id="CLU_204930_0_0_1"/>
<evidence type="ECO:0000313" key="2">
    <source>
        <dbReference type="Proteomes" id="UP000053257"/>
    </source>
</evidence>
<proteinExistence type="predicted"/>
<protein>
    <submittedName>
        <fullName evidence="1">Uncharacterized protein</fullName>
    </submittedName>
</protein>
<dbReference type="OrthoDB" id="412006at2759"/>
<sequence>MGARLSVFYYACIQCGVHPNGFEASTTVVLPKPNQPDYSAPKAYRLIALFNCLGKLFEKCTAQEMQFNA</sequence>
<organism evidence="1 2">
    <name type="scientific">Phlebiopsis gigantea (strain 11061_1 CR5-6)</name>
    <name type="common">White-rot fungus</name>
    <name type="synonym">Peniophora gigantea</name>
    <dbReference type="NCBI Taxonomy" id="745531"/>
    <lineage>
        <taxon>Eukaryota</taxon>
        <taxon>Fungi</taxon>
        <taxon>Dikarya</taxon>
        <taxon>Basidiomycota</taxon>
        <taxon>Agaricomycotina</taxon>
        <taxon>Agaricomycetes</taxon>
        <taxon>Polyporales</taxon>
        <taxon>Phanerochaetaceae</taxon>
        <taxon>Phlebiopsis</taxon>
    </lineage>
</organism>
<gene>
    <name evidence="1" type="ORF">PHLGIDRAFT_78450</name>
</gene>
<accession>A0A0C3NE50</accession>
<keyword evidence="2" id="KW-1185">Reference proteome</keyword>
<name>A0A0C3NE50_PHLG1</name>
<dbReference type="PANTHER" id="PTHR33481">
    <property type="entry name" value="REVERSE TRANSCRIPTASE"/>
    <property type="match status" value="1"/>
</dbReference>
<dbReference type="EMBL" id="KN840647">
    <property type="protein sequence ID" value="KIP02874.1"/>
    <property type="molecule type" value="Genomic_DNA"/>
</dbReference>
<dbReference type="AlphaFoldDB" id="A0A0C3NE50"/>